<evidence type="ECO:0000256" key="3">
    <source>
        <dbReference type="PROSITE-ProRule" id="PRU00221"/>
    </source>
</evidence>
<sequence>MPQKKETFSVLTPIPGDIPRQLAIDILHAHDEVITLNPLVVNHRPIPAPRTATADEYYSTWYEIEERIQYMPWVGKVGSGKISFIGCFHDMPWGLQTHIYAPMKIDLRNEYRITGNQLGEEPAETRDTVLDSLGVPAGGLYLREDIEIQCSIAIVRFVKAQLKAASEEMAQRIVRRAGRLRPDAGVKRYPNTPSEDSEQPGIQHITEGSVSSSPGADNEAKMAVAWTPAVAPTVALLAPSVESRTKGPPVAEFQQQQQQADAAMSTSQRVWHASYESLEKGSDTAQLVKSYAKILMAVLGDGQHDSAELNDPTRRQDCMKDLVRQGLARVTTSSRIRQGVSDIAEYCLSAKAMIDLAIQNIPQAALPWAGVCIGLQILLNPAKATASNLSGITYVISRMDWYCALTEHLLKQDSINIGDGSITDSACKNVLQQLEVKVVNLYKSLLLYQMRSVCSYYRNRGYSLLRDLVNLDDWDADVKSIQAAEKSLRMDSDQYNKLREKEVLGELAKRAEGMQGLLGDIHQTLQDFVALQKTIRRDDMDAACQKDLRVVDPQHDMERIERSKDGLIDGAYNWIFRTREYTAFTNWYDGSLESSPSRLLWIKGHVGTGKTMLMIGIIHELSCQPAILAPSLSYFFCQGKDTALNNATAVLRSLLWLLILQQPHLGSHLRQRYNESGANLFKDQNAFYALSEVFRNMLQDPRLSPALFAVDGLDECEEGQSDLVQLISASLTLSDKVKWIVTSDPALEIKAPGTACSAVELDAERLDAPVHEYITRKLSKLRTRKGYTDAVMAKVSDQLHERAEDSFLWVALVFKMLDSEYGWNATRVLERTPPGLPNLYGQMMGKMEKDTMDRQCCENVLVAASLAYRPLSLPELGVVAGVEPGIDLPTIVEECGSFLMTRDDKVFIIHQSAKDYVLESFKAGLQSAGDVPGHASIAQRSIEALSVVLRRNMYDLDYGLKPDDLKPPEPDPLAPIRYSCTFWVDHMLSASGLECSRESVLEFLKAHFLHWLEALSLMGRLPDGVLSVRRLLHAAQESGSCCELVAFLEDAEKFVSSYGSISERAPLQAFGSALVFSPVKSLVRQTHWQERLPFIQTVAGVRNHWDAHRQILEGHGSEVKAVAFSPDDNTIASASSDGTVRLWDAVTGTCRRSLSGHSGNVCAVAFSPDSSMVASASSDCSIRLWVAATGACRCALEGHKYWVSSVTFSPDGKMIASASGDHTVRLWDAATGAHQQTLEGHCRSVNAVAFSHDGKLVASASVDRTVRLWDVTTGAYQQTLTGHTRSINAVTISPDDSIVASASGDCTVRLWDATMGAHKQTLEGHSSWINAVIFSLDGKLIASASHDCTIRLWDATTGVLRETLDGRHRVNDVALSADGKIIASASADGTVRLWDVASLAYRQTPTGHTHCVNAIDFSYDGTMVASASGDCTVRLWDASTGECRHILEGHNGSVNTVAFSPCSKMLASASSDRHVRLWDATTGSCEQILQGHISDIKAIAFSPDGSVAASASDDCTIRLWNVATGAHQQTLDGYSGEVKAIAFSPDGKVVALSLSDGIPWLWDVATGAQWQLIEGVDSAPMALSPDGKISASASDDGSTIRLWDEVAGAHQQVFLGSVEKERPKHAPCVCGEWITLNGRNLLWLSKDYRPTSVALHGDVIVLGYDTGGLTFLKLSLDLDSG</sequence>
<feature type="repeat" description="WD" evidence="3">
    <location>
        <begin position="1405"/>
        <end position="1446"/>
    </location>
</feature>
<evidence type="ECO:0000256" key="1">
    <source>
        <dbReference type="ARBA" id="ARBA00022574"/>
    </source>
</evidence>
<dbReference type="CDD" id="cd00200">
    <property type="entry name" value="WD40"/>
    <property type="match status" value="2"/>
</dbReference>
<evidence type="ECO:0000256" key="2">
    <source>
        <dbReference type="ARBA" id="ARBA00022737"/>
    </source>
</evidence>
<dbReference type="Proteomes" id="UP000031186">
    <property type="component" value="Unassembled WGS sequence"/>
</dbReference>
<feature type="repeat" description="WD" evidence="3">
    <location>
        <begin position="1154"/>
        <end position="1185"/>
    </location>
</feature>
<evidence type="ECO:0000259" key="5">
    <source>
        <dbReference type="PROSITE" id="PS50837"/>
    </source>
</evidence>
<dbReference type="InterPro" id="IPR036322">
    <property type="entry name" value="WD40_repeat_dom_sf"/>
</dbReference>
<keyword evidence="7" id="KW-1185">Reference proteome</keyword>
<feature type="repeat" description="WD" evidence="3">
    <location>
        <begin position="1112"/>
        <end position="1153"/>
    </location>
</feature>
<dbReference type="InterPro" id="IPR056884">
    <property type="entry name" value="NPHP3-like_N"/>
</dbReference>
<dbReference type="InterPro" id="IPR027417">
    <property type="entry name" value="P-loop_NTPase"/>
</dbReference>
<dbReference type="PRINTS" id="PR00320">
    <property type="entry name" value="GPROTEINBRPT"/>
</dbReference>
<dbReference type="InterPro" id="IPR055481">
    <property type="entry name" value="DUF7053"/>
</dbReference>
<dbReference type="PROSITE" id="PS50837">
    <property type="entry name" value="NACHT"/>
    <property type="match status" value="1"/>
</dbReference>
<dbReference type="PROSITE" id="PS50082">
    <property type="entry name" value="WD_REPEATS_2"/>
    <property type="match status" value="11"/>
</dbReference>
<dbReference type="VEuPathDB" id="FungiDB:MAN_06058"/>
<dbReference type="SUPFAM" id="SSF50978">
    <property type="entry name" value="WD40 repeat-like"/>
    <property type="match status" value="2"/>
</dbReference>
<feature type="repeat" description="WD" evidence="3">
    <location>
        <begin position="1280"/>
        <end position="1321"/>
    </location>
</feature>
<keyword evidence="2" id="KW-0677">Repeat</keyword>
<feature type="repeat" description="WD" evidence="3">
    <location>
        <begin position="1370"/>
        <end position="1404"/>
    </location>
</feature>
<dbReference type="Pfam" id="PF17100">
    <property type="entry name" value="NACHT_N"/>
    <property type="match status" value="1"/>
</dbReference>
<feature type="compositionally biased region" description="Polar residues" evidence="4">
    <location>
        <begin position="206"/>
        <end position="215"/>
    </location>
</feature>
<proteinExistence type="predicted"/>
<protein>
    <submittedName>
        <fullName evidence="6">NACHT and WD40 domain protein</fullName>
    </submittedName>
</protein>
<dbReference type="Pfam" id="PF24883">
    <property type="entry name" value="NPHP3_N"/>
    <property type="match status" value="1"/>
</dbReference>
<evidence type="ECO:0000313" key="7">
    <source>
        <dbReference type="Proteomes" id="UP000031186"/>
    </source>
</evidence>
<dbReference type="Gene3D" id="2.130.10.10">
    <property type="entry name" value="YVTN repeat-like/Quinoprotein amine dehydrogenase"/>
    <property type="match status" value="4"/>
</dbReference>
<feature type="repeat" description="WD" evidence="3">
    <location>
        <begin position="1238"/>
        <end position="1279"/>
    </location>
</feature>
<feature type="repeat" description="WD" evidence="3">
    <location>
        <begin position="1196"/>
        <end position="1237"/>
    </location>
</feature>
<reference evidence="6 7" key="1">
    <citation type="journal article" date="2014" name="Proc. Natl. Acad. Sci. U.S.A.">
        <title>Trajectory and genomic determinants of fungal-pathogen speciation and host adaptation.</title>
        <authorList>
            <person name="Hu X."/>
            <person name="Xiao G."/>
            <person name="Zheng P."/>
            <person name="Shang Y."/>
            <person name="Su Y."/>
            <person name="Zhang X."/>
            <person name="Liu X."/>
            <person name="Zhan S."/>
            <person name="St Leger R.J."/>
            <person name="Wang C."/>
        </authorList>
    </citation>
    <scope>NUCLEOTIDE SEQUENCE [LARGE SCALE GENOMIC DNA]</scope>
    <source>
        <strain evidence="6 7">ARSEF 549</strain>
    </source>
</reference>
<dbReference type="PROSITE" id="PS50294">
    <property type="entry name" value="WD_REPEATS_REGION"/>
    <property type="match status" value="11"/>
</dbReference>
<dbReference type="InterPro" id="IPR007111">
    <property type="entry name" value="NACHT_NTPase"/>
</dbReference>
<dbReference type="OrthoDB" id="4961336at2759"/>
<accession>A0A0B4FBH0</accession>
<feature type="domain" description="NACHT" evidence="5">
    <location>
        <begin position="598"/>
        <end position="745"/>
    </location>
</feature>
<dbReference type="Gene3D" id="3.40.50.300">
    <property type="entry name" value="P-loop containing nucleotide triphosphate hydrolases"/>
    <property type="match status" value="1"/>
</dbReference>
<comment type="caution">
    <text evidence="6">The sequence shown here is derived from an EMBL/GenBank/DDBJ whole genome shotgun (WGS) entry which is preliminary data.</text>
</comment>
<dbReference type="SUPFAM" id="SSF52540">
    <property type="entry name" value="P-loop containing nucleoside triphosphate hydrolases"/>
    <property type="match status" value="1"/>
</dbReference>
<dbReference type="SMART" id="SM00320">
    <property type="entry name" value="WD40"/>
    <property type="match status" value="12"/>
</dbReference>
<dbReference type="Pfam" id="PF00400">
    <property type="entry name" value="WD40"/>
    <property type="match status" value="11"/>
</dbReference>
<name>A0A0B4FBH0_METAF</name>
<dbReference type="Pfam" id="PF23155">
    <property type="entry name" value="DUF7053"/>
    <property type="match status" value="1"/>
</dbReference>
<dbReference type="HOGENOM" id="CLU_000288_6_16_1"/>
<feature type="repeat" description="WD" evidence="3">
    <location>
        <begin position="1489"/>
        <end position="1530"/>
    </location>
</feature>
<dbReference type="EMBL" id="AZNF01000007">
    <property type="protein sequence ID" value="KID65047.1"/>
    <property type="molecule type" value="Genomic_DNA"/>
</dbReference>
<organism evidence="6 7">
    <name type="scientific">Metarhizium anisopliae (strain ARSEF 549)</name>
    <dbReference type="NCBI Taxonomy" id="3151832"/>
    <lineage>
        <taxon>Eukaryota</taxon>
        <taxon>Fungi</taxon>
        <taxon>Dikarya</taxon>
        <taxon>Ascomycota</taxon>
        <taxon>Pezizomycotina</taxon>
        <taxon>Sordariomycetes</taxon>
        <taxon>Hypocreomycetidae</taxon>
        <taxon>Hypocreales</taxon>
        <taxon>Clavicipitaceae</taxon>
        <taxon>Metarhizium</taxon>
    </lineage>
</organism>
<feature type="repeat" description="WD" evidence="3">
    <location>
        <begin position="1447"/>
        <end position="1488"/>
    </location>
</feature>
<dbReference type="InterPro" id="IPR019775">
    <property type="entry name" value="WD40_repeat_CS"/>
</dbReference>
<feature type="repeat" description="WD" evidence="3">
    <location>
        <begin position="1531"/>
        <end position="1572"/>
    </location>
</feature>
<dbReference type="PROSITE" id="PS00678">
    <property type="entry name" value="WD_REPEATS_1"/>
    <property type="match status" value="7"/>
</dbReference>
<dbReference type="InterPro" id="IPR001680">
    <property type="entry name" value="WD40_rpt"/>
</dbReference>
<gene>
    <name evidence="6" type="ORF">MAN_06058</name>
</gene>
<dbReference type="InterPro" id="IPR015943">
    <property type="entry name" value="WD40/YVTN_repeat-like_dom_sf"/>
</dbReference>
<feature type="non-terminal residue" evidence="6">
    <location>
        <position position="1"/>
    </location>
</feature>
<keyword evidence="1 3" id="KW-0853">WD repeat</keyword>
<evidence type="ECO:0000256" key="4">
    <source>
        <dbReference type="SAM" id="MobiDB-lite"/>
    </source>
</evidence>
<evidence type="ECO:0000313" key="6">
    <source>
        <dbReference type="EMBL" id="KID65047.1"/>
    </source>
</evidence>
<dbReference type="PANTHER" id="PTHR19879:SF9">
    <property type="entry name" value="TRANSCRIPTION INITIATION FACTOR TFIID SUBUNIT 5"/>
    <property type="match status" value="1"/>
</dbReference>
<dbReference type="PANTHER" id="PTHR19879">
    <property type="entry name" value="TRANSCRIPTION INITIATION FACTOR TFIID"/>
    <property type="match status" value="1"/>
</dbReference>
<feature type="region of interest" description="Disordered" evidence="4">
    <location>
        <begin position="183"/>
        <end position="219"/>
    </location>
</feature>
<dbReference type="InterPro" id="IPR020472">
    <property type="entry name" value="WD40_PAC1"/>
</dbReference>
<feature type="repeat" description="WD" evidence="3">
    <location>
        <begin position="1322"/>
        <end position="1363"/>
    </location>
</feature>
<dbReference type="InterPro" id="IPR031359">
    <property type="entry name" value="NACHT_N"/>
</dbReference>